<dbReference type="SUPFAM" id="SSF53633">
    <property type="entry name" value="Carbamate kinase-like"/>
    <property type="match status" value="1"/>
</dbReference>
<proteinExistence type="predicted"/>
<evidence type="ECO:0000259" key="1">
    <source>
        <dbReference type="Pfam" id="PF00696"/>
    </source>
</evidence>
<reference evidence="3" key="1">
    <citation type="journal article" date="2019" name="Int. J. Syst. Evol. Microbiol.">
        <title>The Global Catalogue of Microorganisms (GCM) 10K type strain sequencing project: providing services to taxonomists for standard genome sequencing and annotation.</title>
        <authorList>
            <consortium name="The Broad Institute Genomics Platform"/>
            <consortium name="The Broad Institute Genome Sequencing Center for Infectious Disease"/>
            <person name="Wu L."/>
            <person name="Ma J."/>
        </authorList>
    </citation>
    <scope>NUCLEOTIDE SEQUENCE [LARGE SCALE GENOMIC DNA]</scope>
    <source>
        <strain evidence="3">CCUG 61697</strain>
    </source>
</reference>
<comment type="caution">
    <text evidence="2">The sequence shown here is derived from an EMBL/GenBank/DDBJ whole genome shotgun (WGS) entry which is preliminary data.</text>
</comment>
<sequence>MSGQALQTSAPGQPAHIPEHLRPIIVKLGGSVVRSGNLEAWLNAIAGAPCPIVVVPGGGALADEVRATQFALGFGDPAAHRMALLAMDQLAWAVAGLRADFTVGDSEAALLESLDQNRVAVWAPFSHVANRPEIAPSWTITSDSLALWLSGRLAARRCYIVKSIERRQNVTGAAALASEGIVDEAFPEMLAASGVPTFLLGKGDEQDFAAALASGDPCGAAID</sequence>
<organism evidence="2 3">
    <name type="scientific">Methyloligella solikamskensis</name>
    <dbReference type="NCBI Taxonomy" id="1177756"/>
    <lineage>
        <taxon>Bacteria</taxon>
        <taxon>Pseudomonadati</taxon>
        <taxon>Pseudomonadota</taxon>
        <taxon>Alphaproteobacteria</taxon>
        <taxon>Hyphomicrobiales</taxon>
        <taxon>Hyphomicrobiaceae</taxon>
        <taxon>Methyloligella</taxon>
    </lineage>
</organism>
<accession>A0ABW3JBE5</accession>
<feature type="domain" description="Aspartate/glutamate/uridylate kinase" evidence="1">
    <location>
        <begin position="24"/>
        <end position="164"/>
    </location>
</feature>
<dbReference type="InterPro" id="IPR001048">
    <property type="entry name" value="Asp/Glu/Uridylate_kinase"/>
</dbReference>
<name>A0ABW3JBE5_9HYPH</name>
<protein>
    <recommendedName>
        <fullName evidence="1">Aspartate/glutamate/uridylate kinase domain-containing protein</fullName>
    </recommendedName>
</protein>
<dbReference type="Gene3D" id="3.40.1160.10">
    <property type="entry name" value="Acetylglutamate kinase-like"/>
    <property type="match status" value="1"/>
</dbReference>
<dbReference type="RefSeq" id="WP_379089660.1">
    <property type="nucleotide sequence ID" value="NZ_JBHTJO010000001.1"/>
</dbReference>
<dbReference type="InterPro" id="IPR036393">
    <property type="entry name" value="AceGlu_kinase-like_sf"/>
</dbReference>
<evidence type="ECO:0000313" key="2">
    <source>
        <dbReference type="EMBL" id="MFD0987556.1"/>
    </source>
</evidence>
<evidence type="ECO:0000313" key="3">
    <source>
        <dbReference type="Proteomes" id="UP001597102"/>
    </source>
</evidence>
<dbReference type="Pfam" id="PF00696">
    <property type="entry name" value="AA_kinase"/>
    <property type="match status" value="1"/>
</dbReference>
<dbReference type="Proteomes" id="UP001597102">
    <property type="component" value="Unassembled WGS sequence"/>
</dbReference>
<keyword evidence="3" id="KW-1185">Reference proteome</keyword>
<dbReference type="EMBL" id="JBHTJO010000001">
    <property type="protein sequence ID" value="MFD0987556.1"/>
    <property type="molecule type" value="Genomic_DNA"/>
</dbReference>
<gene>
    <name evidence="2" type="ORF">ACFQ2F_10670</name>
</gene>